<evidence type="ECO:0000256" key="1">
    <source>
        <dbReference type="SAM" id="Phobius"/>
    </source>
</evidence>
<feature type="transmembrane region" description="Helical" evidence="1">
    <location>
        <begin position="123"/>
        <end position="140"/>
    </location>
</feature>
<dbReference type="AlphaFoldDB" id="A0A3B1E6L9"/>
<proteinExistence type="predicted"/>
<evidence type="ECO:0000313" key="2">
    <source>
        <dbReference type="EMBL" id="VAX42055.1"/>
    </source>
</evidence>
<dbReference type="Pfam" id="PF10825">
    <property type="entry name" value="DUF2752"/>
    <property type="match status" value="1"/>
</dbReference>
<protein>
    <recommendedName>
        <fullName evidence="3">DUF2752 domain-containing protein</fullName>
    </recommendedName>
</protein>
<dbReference type="InterPro" id="IPR021215">
    <property type="entry name" value="DUF2752"/>
</dbReference>
<keyword evidence="1" id="KW-1133">Transmembrane helix</keyword>
<keyword evidence="1" id="KW-0472">Membrane</keyword>
<reference evidence="2" key="1">
    <citation type="submission" date="2018-06" db="EMBL/GenBank/DDBJ databases">
        <authorList>
            <person name="Zhirakovskaya E."/>
        </authorList>
    </citation>
    <scope>NUCLEOTIDE SEQUENCE</scope>
</reference>
<evidence type="ECO:0008006" key="3">
    <source>
        <dbReference type="Google" id="ProtNLM"/>
    </source>
</evidence>
<name>A0A3B1E6L9_9ZZZZ</name>
<gene>
    <name evidence="2" type="ORF">MNBD_PLANCTO03-1260</name>
</gene>
<feature type="transmembrane region" description="Helical" evidence="1">
    <location>
        <begin position="86"/>
        <end position="111"/>
    </location>
</feature>
<dbReference type="EMBL" id="UOGK01000636">
    <property type="protein sequence ID" value="VAX42055.1"/>
    <property type="molecule type" value="Genomic_DNA"/>
</dbReference>
<keyword evidence="1" id="KW-0812">Transmembrane</keyword>
<sequence>MARPRRAPVSTRLIAAAICAGCLVLLAVSAGLTPDGTGHGTHTQLPLPPCTWAETFDKPCMTCGMTTSFALAADGKLLDSARTQPFGFILVVLTAAMVWGAGLVAVTGSMLGEAAGRMLTTRVLWLALGLLLAAWAYKFVTWEV</sequence>
<accession>A0A3B1E6L9</accession>
<organism evidence="2">
    <name type="scientific">hydrothermal vent metagenome</name>
    <dbReference type="NCBI Taxonomy" id="652676"/>
    <lineage>
        <taxon>unclassified sequences</taxon>
        <taxon>metagenomes</taxon>
        <taxon>ecological metagenomes</taxon>
    </lineage>
</organism>